<evidence type="ECO:0000256" key="6">
    <source>
        <dbReference type="ARBA" id="ARBA00022737"/>
    </source>
</evidence>
<dbReference type="AlphaFoldDB" id="A0A8S1JGF0"/>
<evidence type="ECO:0000256" key="2">
    <source>
        <dbReference type="ARBA" id="ARBA00006996"/>
    </source>
</evidence>
<dbReference type="InterPro" id="IPR039010">
    <property type="entry name" value="Synaptotagmin_SMP"/>
</dbReference>
<dbReference type="Pfam" id="PF00168">
    <property type="entry name" value="C2"/>
    <property type="match status" value="3"/>
</dbReference>
<reference evidence="15" key="1">
    <citation type="submission" date="2020-12" db="EMBL/GenBank/DDBJ databases">
        <authorList>
            <person name="Iha C."/>
        </authorList>
    </citation>
    <scope>NUCLEOTIDE SEQUENCE</scope>
</reference>
<dbReference type="PRINTS" id="PR00360">
    <property type="entry name" value="C2DOMAIN"/>
</dbReference>
<evidence type="ECO:0000256" key="1">
    <source>
        <dbReference type="ARBA" id="ARBA00004167"/>
    </source>
</evidence>
<comment type="similarity">
    <text evidence="2">Belongs to the synaptotagmin family.</text>
</comment>
<keyword evidence="4" id="KW-0812">Transmembrane</keyword>
<dbReference type="InterPro" id="IPR000008">
    <property type="entry name" value="C2_dom"/>
</dbReference>
<feature type="compositionally biased region" description="Basic and acidic residues" evidence="12">
    <location>
        <begin position="39"/>
        <end position="53"/>
    </location>
</feature>
<dbReference type="Gene3D" id="2.60.40.150">
    <property type="entry name" value="C2 domain"/>
    <property type="match status" value="3"/>
</dbReference>
<dbReference type="Proteomes" id="UP000708148">
    <property type="component" value="Unassembled WGS sequence"/>
</dbReference>
<evidence type="ECO:0000256" key="8">
    <source>
        <dbReference type="ARBA" id="ARBA00022989"/>
    </source>
</evidence>
<protein>
    <submittedName>
        <fullName evidence="15">Uncharacterized protein</fullName>
    </submittedName>
</protein>
<dbReference type="InterPro" id="IPR035892">
    <property type="entry name" value="C2_domain_sf"/>
</dbReference>
<proteinExistence type="inferred from homology"/>
<evidence type="ECO:0000256" key="5">
    <source>
        <dbReference type="ARBA" id="ARBA00022723"/>
    </source>
</evidence>
<dbReference type="GO" id="GO:0006869">
    <property type="term" value="P:lipid transport"/>
    <property type="evidence" value="ECO:0007669"/>
    <property type="project" value="UniProtKB-KW"/>
</dbReference>
<gene>
    <name evidence="15" type="ORF">OSTQU699_LOCUS10573</name>
</gene>
<name>A0A8S1JGF0_9CHLO</name>
<feature type="region of interest" description="Disordered" evidence="12">
    <location>
        <begin position="35"/>
        <end position="73"/>
    </location>
</feature>
<evidence type="ECO:0000256" key="9">
    <source>
        <dbReference type="ARBA" id="ARBA00023055"/>
    </source>
</evidence>
<evidence type="ECO:0000256" key="3">
    <source>
        <dbReference type="ARBA" id="ARBA00022448"/>
    </source>
</evidence>
<dbReference type="CDD" id="cd00030">
    <property type="entry name" value="C2"/>
    <property type="match status" value="2"/>
</dbReference>
<dbReference type="GO" id="GO:0016020">
    <property type="term" value="C:membrane"/>
    <property type="evidence" value="ECO:0007669"/>
    <property type="project" value="UniProtKB-SubCell"/>
</dbReference>
<dbReference type="PROSITE" id="PS51847">
    <property type="entry name" value="SMP"/>
    <property type="match status" value="1"/>
</dbReference>
<evidence type="ECO:0000259" key="14">
    <source>
        <dbReference type="PROSITE" id="PS51847"/>
    </source>
</evidence>
<dbReference type="PANTHER" id="PTHR10774">
    <property type="entry name" value="EXTENDED SYNAPTOTAGMIN-RELATED"/>
    <property type="match status" value="1"/>
</dbReference>
<organism evidence="15 16">
    <name type="scientific">Ostreobium quekettii</name>
    <dbReference type="NCBI Taxonomy" id="121088"/>
    <lineage>
        <taxon>Eukaryota</taxon>
        <taxon>Viridiplantae</taxon>
        <taxon>Chlorophyta</taxon>
        <taxon>core chlorophytes</taxon>
        <taxon>Ulvophyceae</taxon>
        <taxon>TCBD clade</taxon>
        <taxon>Bryopsidales</taxon>
        <taxon>Ostreobineae</taxon>
        <taxon>Ostreobiaceae</taxon>
        <taxon>Ostreobium</taxon>
    </lineage>
</organism>
<comment type="subcellular location">
    <subcellularLocation>
        <location evidence="1">Membrane</location>
        <topology evidence="1">Single-pass membrane protein</topology>
    </subcellularLocation>
</comment>
<comment type="caution">
    <text evidence="15">The sequence shown here is derived from an EMBL/GenBank/DDBJ whole genome shotgun (WGS) entry which is preliminary data.</text>
</comment>
<keyword evidence="7" id="KW-0106">Calcium</keyword>
<dbReference type="EMBL" id="CAJHUC010003054">
    <property type="protein sequence ID" value="CAD7705218.1"/>
    <property type="molecule type" value="Genomic_DNA"/>
</dbReference>
<evidence type="ECO:0000256" key="7">
    <source>
        <dbReference type="ARBA" id="ARBA00022837"/>
    </source>
</evidence>
<feature type="region of interest" description="Disordered" evidence="12">
    <location>
        <begin position="1"/>
        <end position="20"/>
    </location>
</feature>
<feature type="domain" description="C2" evidence="13">
    <location>
        <begin position="349"/>
        <end position="473"/>
    </location>
</feature>
<feature type="domain" description="C2" evidence="13">
    <location>
        <begin position="658"/>
        <end position="772"/>
    </location>
</feature>
<keyword evidence="16" id="KW-1185">Reference proteome</keyword>
<evidence type="ECO:0000256" key="12">
    <source>
        <dbReference type="SAM" id="MobiDB-lite"/>
    </source>
</evidence>
<evidence type="ECO:0000256" key="11">
    <source>
        <dbReference type="ARBA" id="ARBA00023136"/>
    </source>
</evidence>
<dbReference type="GO" id="GO:0046872">
    <property type="term" value="F:metal ion binding"/>
    <property type="evidence" value="ECO:0007669"/>
    <property type="project" value="UniProtKB-KW"/>
</dbReference>
<keyword evidence="11" id="KW-0472">Membrane</keyword>
<dbReference type="PROSITE" id="PS50004">
    <property type="entry name" value="C2"/>
    <property type="match status" value="3"/>
</dbReference>
<dbReference type="Pfam" id="PF17047">
    <property type="entry name" value="SMP_LBD"/>
    <property type="match status" value="1"/>
</dbReference>
<keyword evidence="3" id="KW-0813">Transport</keyword>
<dbReference type="OrthoDB" id="566659at2759"/>
<feature type="domain" description="SMP-LTD" evidence="14">
    <location>
        <begin position="170"/>
        <end position="349"/>
    </location>
</feature>
<keyword evidence="8" id="KW-1133">Transmembrane helix</keyword>
<dbReference type="InterPro" id="IPR045050">
    <property type="entry name" value="Synaptotagmin_plant"/>
</dbReference>
<accession>A0A8S1JGF0</accession>
<dbReference type="SUPFAM" id="SSF49562">
    <property type="entry name" value="C2 domain (Calcium/lipid-binding domain, CaLB)"/>
    <property type="match status" value="3"/>
</dbReference>
<dbReference type="PANTHER" id="PTHR10774:SF190">
    <property type="entry name" value="C2 CALCIUM_LIPID-BINDING ENDONUCLEASE_EXONUCLEASE_PHOSPHATASE-RELATED"/>
    <property type="match status" value="1"/>
</dbReference>
<dbReference type="SMART" id="SM00239">
    <property type="entry name" value="C2"/>
    <property type="match status" value="3"/>
</dbReference>
<sequence>MSSKPGATAAGAAGGDAAAASGSCSVEGLKLPIGQHGEGIVEKTEGAQGRDDASDASSFVGEGPGETAAAPSQKKKKWGIPLSGIIDTLFLGLGGLGVYHTVQQKYIEKRSVEFIVGLVWGAWSGLRFASKYKKNKRRKDRVGNILAVEMGEKGIIAVTQGAPYWLTLEENEKVEWLNAVIEQAWPFYEAAICKQVVATVEPILQKSKPPFISKLFFKKMTFGGVPFKLTHMKTVRVSKREIVLEAGLRWDGTAQVAIGVDLFGTHIAPSITRINFFAQARITLGRLCDKIPGFGVMLVAFQDPPLVTFDLNCGAGIGQAVEAWLQPFLVNNVLGSMFVWPNRLVIPMLPEEFTGPLDKFKLRTKGILRVRVVEARGLKKKDLLTSKGDPYCTLETVPLHPVKTKILNNTVTPQWDEELFLKVQEVEQSLHLEVWDWDNPAVAVASFSGDDFYGRTSVCINELPVGELVDKWYPLGKGGWGQLGGPGSGEGEVRLKLTHMTLESLRDGHYSLTPRDKERNVHHGMLFCWMEGAHNLVPVDKDKKSDPYCVLWCQNDKKSTPVLKDTLDPEWNEYYEWPNVSATETLFVEVHDKGKMSDKLLGRGQVPLADVAQKFADDIHLDSITVNLPLETSAGTKGTKGDVIMHVEWIPLDGLTIPKSRTKRSDSLFAKVERGVLYVRLVHARGLKNVDTLGKSDPYVKFKIGGSERKSKIINNSIDPEWNETFQWESTKATDVIKIEVKDDDLLKNVVLGVYEIAVSYAIDPPGAVQTFKCKLIDKQPKKKASQGIGYVVLQMYWVAWDAFGDDPQPPEPEWPQVADP</sequence>
<dbReference type="InterPro" id="IPR031468">
    <property type="entry name" value="SMP_LBD"/>
</dbReference>
<evidence type="ECO:0000313" key="15">
    <source>
        <dbReference type="EMBL" id="CAD7705218.1"/>
    </source>
</evidence>
<evidence type="ECO:0000313" key="16">
    <source>
        <dbReference type="Proteomes" id="UP000708148"/>
    </source>
</evidence>
<keyword evidence="10" id="KW-0446">Lipid-binding</keyword>
<dbReference type="GO" id="GO:0005783">
    <property type="term" value="C:endoplasmic reticulum"/>
    <property type="evidence" value="ECO:0007669"/>
    <property type="project" value="TreeGrafter"/>
</dbReference>
<evidence type="ECO:0000256" key="10">
    <source>
        <dbReference type="ARBA" id="ARBA00023121"/>
    </source>
</evidence>
<dbReference type="CDD" id="cd21677">
    <property type="entry name" value="SMP_SYT"/>
    <property type="match status" value="1"/>
</dbReference>
<evidence type="ECO:0000256" key="4">
    <source>
        <dbReference type="ARBA" id="ARBA00022692"/>
    </source>
</evidence>
<dbReference type="GO" id="GO:0008289">
    <property type="term" value="F:lipid binding"/>
    <property type="evidence" value="ECO:0007669"/>
    <property type="project" value="UniProtKB-KW"/>
</dbReference>
<feature type="domain" description="C2" evidence="13">
    <location>
        <begin position="506"/>
        <end position="623"/>
    </location>
</feature>
<keyword evidence="6" id="KW-0677">Repeat</keyword>
<evidence type="ECO:0000259" key="13">
    <source>
        <dbReference type="PROSITE" id="PS50004"/>
    </source>
</evidence>
<keyword evidence="9" id="KW-0445">Lipid transport</keyword>
<keyword evidence="5" id="KW-0479">Metal-binding</keyword>